<dbReference type="InterPro" id="IPR035919">
    <property type="entry name" value="EAL_sf"/>
</dbReference>
<dbReference type="PROSITE" id="PS50883">
    <property type="entry name" value="EAL"/>
    <property type="match status" value="1"/>
</dbReference>
<reference evidence="3 4" key="1">
    <citation type="submission" date="2017-03" db="EMBL/GenBank/DDBJ databases">
        <authorList>
            <person name="Afonso C.L."/>
            <person name="Miller P.J."/>
            <person name="Scott M.A."/>
            <person name="Spackman E."/>
            <person name="Goraichik I."/>
            <person name="Dimitrov K.M."/>
            <person name="Suarez D.L."/>
            <person name="Swayne D.E."/>
        </authorList>
    </citation>
    <scope>NUCLEOTIDE SEQUENCE [LARGE SCALE GENOMIC DNA]</scope>
    <source>
        <strain evidence="3 4">CECT 7023</strain>
    </source>
</reference>
<dbReference type="Gene3D" id="3.30.70.270">
    <property type="match status" value="1"/>
</dbReference>
<sequence>MTIIPLLTLAGWLVSQQPGFLIAAFLLPAILAVSIDRGAGRRGPETDPLTGLDTRSGLIANLDDDLRGTAQRGCQSAVVVLEIEDFKLLEERVGRAGLEAVLIEIARRLISGVRDSDTCARLDGQTFAVALAAMRDLSEEQAEAVPRRLQLALSRPVALGQQVVHPTFSVGYALSRKVMQPDGERMLQSATLAMLEAQRSGLGTVLGYDAAMKTRIETREALLREVRTALVRGEVRPFFQPQVCTRTGKVTGFEALARWHSPSRGMVSPAEFLPAMEAAGLMEELGHVMLNSALAALRDWDRTGLSVDRVGVNFSTAELRQPGLANRVAQALERFDLDPCRLSVEVLETVVAGGSDDTVANTLTGLAKLGCRLDLDDFGTGHASITTIRQFPIHRIKIDRSFVTNIDRDPEQHKMVSAILTMAERLGLETLAEGVETEAEWDTLASLGCDHIQGYWIARPMPLSDVAPWVKGLADRGAGSAKSARKIG</sequence>
<evidence type="ECO:0000259" key="2">
    <source>
        <dbReference type="PROSITE" id="PS50887"/>
    </source>
</evidence>
<dbReference type="NCBIfam" id="TIGR00254">
    <property type="entry name" value="GGDEF"/>
    <property type="match status" value="1"/>
</dbReference>
<dbReference type="InterPro" id="IPR050706">
    <property type="entry name" value="Cyclic-di-GMP_PDE-like"/>
</dbReference>
<dbReference type="GO" id="GO:0071111">
    <property type="term" value="F:cyclic-guanylate-specific phosphodiesterase activity"/>
    <property type="evidence" value="ECO:0007669"/>
    <property type="project" value="UniProtKB-EC"/>
</dbReference>
<dbReference type="OrthoDB" id="9814202at2"/>
<gene>
    <name evidence="3" type="primary">dosP</name>
    <name evidence="3" type="ORF">ROA7023_03277</name>
</gene>
<keyword evidence="4" id="KW-1185">Reference proteome</keyword>
<evidence type="ECO:0000313" key="3">
    <source>
        <dbReference type="EMBL" id="SLN67941.1"/>
    </source>
</evidence>
<dbReference type="Gene3D" id="3.20.20.450">
    <property type="entry name" value="EAL domain"/>
    <property type="match status" value="1"/>
</dbReference>
<dbReference type="Pfam" id="PF00990">
    <property type="entry name" value="GGDEF"/>
    <property type="match status" value="1"/>
</dbReference>
<evidence type="ECO:0000313" key="4">
    <source>
        <dbReference type="Proteomes" id="UP000193900"/>
    </source>
</evidence>
<dbReference type="InterPro" id="IPR029787">
    <property type="entry name" value="Nucleotide_cyclase"/>
</dbReference>
<dbReference type="EMBL" id="FWFZ01000020">
    <property type="protein sequence ID" value="SLN67941.1"/>
    <property type="molecule type" value="Genomic_DNA"/>
</dbReference>
<dbReference type="InterPro" id="IPR043128">
    <property type="entry name" value="Rev_trsase/Diguanyl_cyclase"/>
</dbReference>
<dbReference type="InterPro" id="IPR001633">
    <property type="entry name" value="EAL_dom"/>
</dbReference>
<feature type="domain" description="GGDEF" evidence="2">
    <location>
        <begin position="74"/>
        <end position="210"/>
    </location>
</feature>
<dbReference type="CDD" id="cd01949">
    <property type="entry name" value="GGDEF"/>
    <property type="match status" value="1"/>
</dbReference>
<dbReference type="PROSITE" id="PS50887">
    <property type="entry name" value="GGDEF"/>
    <property type="match status" value="1"/>
</dbReference>
<dbReference type="InterPro" id="IPR000160">
    <property type="entry name" value="GGDEF_dom"/>
</dbReference>
<dbReference type="SUPFAM" id="SSF55073">
    <property type="entry name" value="Nucleotide cyclase"/>
    <property type="match status" value="1"/>
</dbReference>
<evidence type="ECO:0000259" key="1">
    <source>
        <dbReference type="PROSITE" id="PS50883"/>
    </source>
</evidence>
<protein>
    <submittedName>
        <fullName evidence="3">Oxygen sensor protein DosP</fullName>
        <ecNumber evidence="3">3.1.4.52</ecNumber>
    </submittedName>
</protein>
<dbReference type="Proteomes" id="UP000193900">
    <property type="component" value="Unassembled WGS sequence"/>
</dbReference>
<keyword evidence="3" id="KW-0378">Hydrolase</keyword>
<dbReference type="PANTHER" id="PTHR33121">
    <property type="entry name" value="CYCLIC DI-GMP PHOSPHODIESTERASE PDEF"/>
    <property type="match status" value="1"/>
</dbReference>
<proteinExistence type="predicted"/>
<dbReference type="EC" id="3.1.4.52" evidence="3"/>
<dbReference type="PANTHER" id="PTHR33121:SF32">
    <property type="entry name" value="RNASE E SPECIFICITY FACTOR CSRD"/>
    <property type="match status" value="1"/>
</dbReference>
<organism evidence="3 4">
    <name type="scientific">Roseisalinus antarcticus</name>
    <dbReference type="NCBI Taxonomy" id="254357"/>
    <lineage>
        <taxon>Bacteria</taxon>
        <taxon>Pseudomonadati</taxon>
        <taxon>Pseudomonadota</taxon>
        <taxon>Alphaproteobacteria</taxon>
        <taxon>Rhodobacterales</taxon>
        <taxon>Roseobacteraceae</taxon>
        <taxon>Roseisalinus</taxon>
    </lineage>
</organism>
<accession>A0A1Y5TN22</accession>
<dbReference type="CDD" id="cd01948">
    <property type="entry name" value="EAL"/>
    <property type="match status" value="1"/>
</dbReference>
<dbReference type="SMART" id="SM00052">
    <property type="entry name" value="EAL"/>
    <property type="match status" value="1"/>
</dbReference>
<dbReference type="RefSeq" id="WP_159458548.1">
    <property type="nucleotide sequence ID" value="NZ_FWFZ01000020.1"/>
</dbReference>
<dbReference type="SUPFAM" id="SSF141868">
    <property type="entry name" value="EAL domain-like"/>
    <property type="match status" value="1"/>
</dbReference>
<dbReference type="AlphaFoldDB" id="A0A1Y5TN22"/>
<name>A0A1Y5TN22_9RHOB</name>
<dbReference type="SMART" id="SM00267">
    <property type="entry name" value="GGDEF"/>
    <property type="match status" value="1"/>
</dbReference>
<feature type="domain" description="EAL" evidence="1">
    <location>
        <begin position="219"/>
        <end position="474"/>
    </location>
</feature>
<dbReference type="Pfam" id="PF00563">
    <property type="entry name" value="EAL"/>
    <property type="match status" value="1"/>
</dbReference>